<protein>
    <submittedName>
        <fullName evidence="2">Uncharacterized protein</fullName>
    </submittedName>
</protein>
<organism evidence="2 3">
    <name type="scientific">Arenimonas composti TR7-09 = DSM 18010</name>
    <dbReference type="NCBI Taxonomy" id="1121013"/>
    <lineage>
        <taxon>Bacteria</taxon>
        <taxon>Pseudomonadati</taxon>
        <taxon>Pseudomonadota</taxon>
        <taxon>Gammaproteobacteria</taxon>
        <taxon>Lysobacterales</taxon>
        <taxon>Lysobacteraceae</taxon>
        <taxon>Arenimonas</taxon>
    </lineage>
</organism>
<reference evidence="2 3" key="1">
    <citation type="submission" date="2013-09" db="EMBL/GenBank/DDBJ databases">
        <title>Genome sequencing of Arenimonas composti.</title>
        <authorList>
            <person name="Chen F."/>
            <person name="Wang G."/>
        </authorList>
    </citation>
    <scope>NUCLEOTIDE SEQUENCE [LARGE SCALE GENOMIC DNA]</scope>
    <source>
        <strain evidence="2 3">TR7-09</strain>
    </source>
</reference>
<sequence>MAETRRIDDLPGSFGYGAGVLYGLPQPPRWMGEVRPDLQKVLLLLDSNDMLFGQLTGLDWEGGNVLLRAGDVTHSNPISDLRAIMLSADTDARAVAPPLSVASTLKYRDGGEWRLSSHTFSADLFGAGFFAIAEGELHAIFVPWRVLAEHRVVVESGHGDHRRARLQREVAFRQGAEIDRLRAAHLKLVPQGGRDDADQRRRSFARAFSDSEPGA</sequence>
<dbReference type="EMBL" id="AWXU01000046">
    <property type="protein sequence ID" value="KFN48963.1"/>
    <property type="molecule type" value="Genomic_DNA"/>
</dbReference>
<gene>
    <name evidence="2" type="ORF">P873_01285</name>
</gene>
<keyword evidence="3" id="KW-1185">Reference proteome</keyword>
<dbReference type="RefSeq" id="WP_026815948.1">
    <property type="nucleotide sequence ID" value="NZ_AUFF01000001.1"/>
</dbReference>
<proteinExistence type="predicted"/>
<evidence type="ECO:0000313" key="3">
    <source>
        <dbReference type="Proteomes" id="UP000029391"/>
    </source>
</evidence>
<evidence type="ECO:0000256" key="1">
    <source>
        <dbReference type="SAM" id="MobiDB-lite"/>
    </source>
</evidence>
<name>A0A091B8M3_9GAMM</name>
<dbReference type="AlphaFoldDB" id="A0A091B8M3"/>
<dbReference type="OrthoDB" id="5965434at2"/>
<feature type="region of interest" description="Disordered" evidence="1">
    <location>
        <begin position="191"/>
        <end position="215"/>
    </location>
</feature>
<evidence type="ECO:0000313" key="2">
    <source>
        <dbReference type="EMBL" id="KFN48963.1"/>
    </source>
</evidence>
<dbReference type="Proteomes" id="UP000029391">
    <property type="component" value="Unassembled WGS sequence"/>
</dbReference>
<comment type="caution">
    <text evidence="2">The sequence shown here is derived from an EMBL/GenBank/DDBJ whole genome shotgun (WGS) entry which is preliminary data.</text>
</comment>
<feature type="compositionally biased region" description="Low complexity" evidence="1">
    <location>
        <begin position="205"/>
        <end position="215"/>
    </location>
</feature>
<accession>A0A091B8M3</accession>